<dbReference type="GO" id="GO:0004622">
    <property type="term" value="F:phosphatidylcholine lysophospholipase activity"/>
    <property type="evidence" value="ECO:0007669"/>
    <property type="project" value="TreeGrafter"/>
</dbReference>
<protein>
    <submittedName>
        <fullName evidence="2">Acyl-CoA thioesterase</fullName>
    </submittedName>
</protein>
<organism evidence="2 3">
    <name type="scientific">Methylobacterium terricola</name>
    <dbReference type="NCBI Taxonomy" id="2583531"/>
    <lineage>
        <taxon>Bacteria</taxon>
        <taxon>Pseudomonadati</taxon>
        <taxon>Pseudomonadota</taxon>
        <taxon>Alphaproteobacteria</taxon>
        <taxon>Hyphomicrobiales</taxon>
        <taxon>Methylobacteriaceae</taxon>
        <taxon>Methylobacterium</taxon>
    </lineage>
</organism>
<dbReference type="InterPro" id="IPR051532">
    <property type="entry name" value="Ester_Hydrolysis_Enzymes"/>
</dbReference>
<evidence type="ECO:0000259" key="1">
    <source>
        <dbReference type="Pfam" id="PF13472"/>
    </source>
</evidence>
<feature type="domain" description="SGNH hydrolase-type esterase" evidence="1">
    <location>
        <begin position="24"/>
        <end position="164"/>
    </location>
</feature>
<accession>A0A5C4LJ29</accession>
<dbReference type="PANTHER" id="PTHR30383">
    <property type="entry name" value="THIOESTERASE 1/PROTEASE 1/LYSOPHOSPHOLIPASE L1"/>
    <property type="match status" value="1"/>
</dbReference>
<dbReference type="AlphaFoldDB" id="A0A5C4LJ29"/>
<evidence type="ECO:0000313" key="2">
    <source>
        <dbReference type="EMBL" id="TNC12148.1"/>
    </source>
</evidence>
<dbReference type="PANTHER" id="PTHR30383:SF24">
    <property type="entry name" value="THIOESTERASE 1_PROTEASE 1_LYSOPHOSPHOLIPASE L1"/>
    <property type="match status" value="1"/>
</dbReference>
<evidence type="ECO:0000313" key="3">
    <source>
        <dbReference type="Proteomes" id="UP000305267"/>
    </source>
</evidence>
<dbReference type="SUPFAM" id="SSF52266">
    <property type="entry name" value="SGNH hydrolase"/>
    <property type="match status" value="1"/>
</dbReference>
<dbReference type="EMBL" id="VDDA01000007">
    <property type="protein sequence ID" value="TNC12148.1"/>
    <property type="molecule type" value="Genomic_DNA"/>
</dbReference>
<keyword evidence="3" id="KW-1185">Reference proteome</keyword>
<dbReference type="Gene3D" id="3.40.50.1110">
    <property type="entry name" value="SGNH hydrolase"/>
    <property type="match status" value="1"/>
</dbReference>
<proteinExistence type="predicted"/>
<reference evidence="2 3" key="1">
    <citation type="submission" date="2019-06" db="EMBL/GenBank/DDBJ databases">
        <title>Genome of Methylobacterium sp. 17Sr1-39.</title>
        <authorList>
            <person name="Seo T."/>
        </authorList>
    </citation>
    <scope>NUCLEOTIDE SEQUENCE [LARGE SCALE GENOMIC DNA]</scope>
    <source>
        <strain evidence="2 3">17Sr1-39</strain>
    </source>
</reference>
<dbReference type="Proteomes" id="UP000305267">
    <property type="component" value="Unassembled WGS sequence"/>
</dbReference>
<dbReference type="InterPro" id="IPR036514">
    <property type="entry name" value="SGNH_hydro_sf"/>
</dbReference>
<dbReference type="InterPro" id="IPR013830">
    <property type="entry name" value="SGNH_hydro"/>
</dbReference>
<name>A0A5C4LJ29_9HYPH</name>
<gene>
    <name evidence="2" type="ORF">FF100_17545</name>
</gene>
<dbReference type="Pfam" id="PF13472">
    <property type="entry name" value="Lipase_GDSL_2"/>
    <property type="match status" value="1"/>
</dbReference>
<dbReference type="OrthoDB" id="8227335at2"/>
<sequence>MLAGLAALPLATEDARAASATIVALGASNTEGMKLTTAEAYPAQLERILRAKGLDVSVINAGVSGDTSEGMLNRLGSSVPDGTRVVILQPGDNDGRGGRRQGGRIVDPAQSASNLDALITQLQARGIAVAVFNGLGGAGREAAMRHRAVFLGRFSAGIPDTARQPDGQHLTAEGYGMVAQRIAPKISAMLGRRGR</sequence>
<comment type="caution">
    <text evidence="2">The sequence shown here is derived from an EMBL/GenBank/DDBJ whole genome shotgun (WGS) entry which is preliminary data.</text>
</comment>